<dbReference type="PANTHER" id="PTHR43297:SF2">
    <property type="entry name" value="DIPEPTIDE TRANSPORT ATP-BINDING PROTEIN DPPD"/>
    <property type="match status" value="1"/>
</dbReference>
<dbReference type="RefSeq" id="WP_112279778.1">
    <property type="nucleotide sequence ID" value="NZ_MASW01000001.1"/>
</dbReference>
<reference evidence="8 9" key="1">
    <citation type="submission" date="2016-07" db="EMBL/GenBank/DDBJ databases">
        <title>Draft genome sequence of Prauserella muralis DSM 45305, isolated from a mould-covered wall in an indoor environment.</title>
        <authorList>
            <person name="Ruckert C."/>
            <person name="Albersmeier A."/>
            <person name="Jiang C.-L."/>
            <person name="Jiang Y."/>
            <person name="Kalinowski J."/>
            <person name="Schneider O."/>
            <person name="Winkler A."/>
            <person name="Zotchev S.B."/>
        </authorList>
    </citation>
    <scope>NUCLEOTIDE SEQUENCE [LARGE SCALE GENOMIC DNA]</scope>
    <source>
        <strain evidence="8 9">DSM 45305</strain>
    </source>
</reference>
<keyword evidence="5" id="KW-0547">Nucleotide-binding</keyword>
<comment type="subcellular location">
    <subcellularLocation>
        <location evidence="1">Cell membrane</location>
        <topology evidence="1">Peripheral membrane protein</topology>
    </subcellularLocation>
</comment>
<keyword evidence="4" id="KW-1003">Cell membrane</keyword>
<evidence type="ECO:0000256" key="4">
    <source>
        <dbReference type="ARBA" id="ARBA00022475"/>
    </source>
</evidence>
<evidence type="ECO:0000313" key="9">
    <source>
        <dbReference type="Proteomes" id="UP000249915"/>
    </source>
</evidence>
<evidence type="ECO:0000313" key="8">
    <source>
        <dbReference type="EMBL" id="PXY31744.1"/>
    </source>
</evidence>
<dbReference type="GO" id="GO:0005886">
    <property type="term" value="C:plasma membrane"/>
    <property type="evidence" value="ECO:0007669"/>
    <property type="project" value="UniProtKB-SubCell"/>
</dbReference>
<proteinExistence type="inferred from homology"/>
<evidence type="ECO:0000256" key="1">
    <source>
        <dbReference type="ARBA" id="ARBA00004202"/>
    </source>
</evidence>
<dbReference type="PROSITE" id="PS50893">
    <property type="entry name" value="ABC_TRANSPORTER_2"/>
    <property type="match status" value="1"/>
</dbReference>
<evidence type="ECO:0000256" key="5">
    <source>
        <dbReference type="ARBA" id="ARBA00022741"/>
    </source>
</evidence>
<dbReference type="CDD" id="cd03257">
    <property type="entry name" value="ABC_NikE_OppD_transporters"/>
    <property type="match status" value="1"/>
</dbReference>
<sequence>MSALLTVDGLRLTTGPSTLVDDVSFHIGPGERVGLIGASGSGKSLTASAIMGLLPEEITASGSVRLDGRQLLGAPERQLSRLRGKDIAMVFQEPMTALNPAMRVGRQVAEAMRLHRRIDRGAALAAAVELLDRVRLPEPERIARAYPHQLSGGQRQRVVLAIALANDPALLICDEPTTALDVTVQARILDLILAGVGEQGGALLFITHDLAVVASVCERVLVLEQGRIVESGPVRQVLGAPRHEYTKRLLAASTLEAS</sequence>
<evidence type="ECO:0000256" key="6">
    <source>
        <dbReference type="ARBA" id="ARBA00022840"/>
    </source>
</evidence>
<keyword evidence="6 8" id="KW-0067">ATP-binding</keyword>
<keyword evidence="9" id="KW-1185">Reference proteome</keyword>
<dbReference type="OrthoDB" id="3677453at2"/>
<dbReference type="Gene3D" id="3.40.50.300">
    <property type="entry name" value="P-loop containing nucleotide triphosphate hydrolases"/>
    <property type="match status" value="1"/>
</dbReference>
<dbReference type="EMBL" id="MASW01000001">
    <property type="protein sequence ID" value="PXY31744.1"/>
    <property type="molecule type" value="Genomic_DNA"/>
</dbReference>
<dbReference type="InterPro" id="IPR050388">
    <property type="entry name" value="ABC_Ni/Peptide_Import"/>
</dbReference>
<protein>
    <submittedName>
        <fullName evidence="8">ABC transporter ATP-binding protein</fullName>
    </submittedName>
</protein>
<comment type="caution">
    <text evidence="8">The sequence shown here is derived from an EMBL/GenBank/DDBJ whole genome shotgun (WGS) entry which is preliminary data.</text>
</comment>
<keyword evidence="7" id="KW-0472">Membrane</keyword>
<dbReference type="GO" id="GO:0005524">
    <property type="term" value="F:ATP binding"/>
    <property type="evidence" value="ECO:0007669"/>
    <property type="project" value="UniProtKB-KW"/>
</dbReference>
<dbReference type="InterPro" id="IPR017871">
    <property type="entry name" value="ABC_transporter-like_CS"/>
</dbReference>
<keyword evidence="3" id="KW-0813">Transport</keyword>
<dbReference type="AlphaFoldDB" id="A0A2V4B8Q1"/>
<dbReference type="InterPro" id="IPR003439">
    <property type="entry name" value="ABC_transporter-like_ATP-bd"/>
</dbReference>
<evidence type="ECO:0000256" key="3">
    <source>
        <dbReference type="ARBA" id="ARBA00022448"/>
    </source>
</evidence>
<gene>
    <name evidence="8" type="ORF">BAY60_05180</name>
</gene>
<dbReference type="InterPro" id="IPR027417">
    <property type="entry name" value="P-loop_NTPase"/>
</dbReference>
<name>A0A2V4B8Q1_9PSEU</name>
<dbReference type="SMART" id="SM00382">
    <property type="entry name" value="AAA"/>
    <property type="match status" value="1"/>
</dbReference>
<dbReference type="PANTHER" id="PTHR43297">
    <property type="entry name" value="OLIGOPEPTIDE TRANSPORT ATP-BINDING PROTEIN APPD"/>
    <property type="match status" value="1"/>
</dbReference>
<dbReference type="PROSITE" id="PS00211">
    <property type="entry name" value="ABC_TRANSPORTER_1"/>
    <property type="match status" value="1"/>
</dbReference>
<dbReference type="InterPro" id="IPR003593">
    <property type="entry name" value="AAA+_ATPase"/>
</dbReference>
<dbReference type="GO" id="GO:0016887">
    <property type="term" value="F:ATP hydrolysis activity"/>
    <property type="evidence" value="ECO:0007669"/>
    <property type="project" value="InterPro"/>
</dbReference>
<evidence type="ECO:0000256" key="7">
    <source>
        <dbReference type="ARBA" id="ARBA00023136"/>
    </source>
</evidence>
<comment type="similarity">
    <text evidence="2">Belongs to the ABC transporter superfamily.</text>
</comment>
<evidence type="ECO:0000256" key="2">
    <source>
        <dbReference type="ARBA" id="ARBA00005417"/>
    </source>
</evidence>
<accession>A0A2V4B8Q1</accession>
<dbReference type="Proteomes" id="UP000249915">
    <property type="component" value="Unassembled WGS sequence"/>
</dbReference>
<dbReference type="Pfam" id="PF00005">
    <property type="entry name" value="ABC_tran"/>
    <property type="match status" value="1"/>
</dbReference>
<dbReference type="SUPFAM" id="SSF52540">
    <property type="entry name" value="P-loop containing nucleoside triphosphate hydrolases"/>
    <property type="match status" value="1"/>
</dbReference>
<organism evidence="8 9">
    <name type="scientific">Prauserella muralis</name>
    <dbReference type="NCBI Taxonomy" id="588067"/>
    <lineage>
        <taxon>Bacteria</taxon>
        <taxon>Bacillati</taxon>
        <taxon>Actinomycetota</taxon>
        <taxon>Actinomycetes</taxon>
        <taxon>Pseudonocardiales</taxon>
        <taxon>Pseudonocardiaceae</taxon>
        <taxon>Prauserella</taxon>
    </lineage>
</organism>